<dbReference type="Pfam" id="PF00076">
    <property type="entry name" value="RRM_1"/>
    <property type="match status" value="1"/>
</dbReference>
<accession>A0A8D0SKE5</accession>
<dbReference type="InterPro" id="IPR012677">
    <property type="entry name" value="Nucleotide-bd_a/b_plait_sf"/>
</dbReference>
<evidence type="ECO:0000256" key="9">
    <source>
        <dbReference type="ARBA" id="ARBA00063496"/>
    </source>
</evidence>
<dbReference type="CDD" id="cd12383">
    <property type="entry name" value="RRM_RBM42"/>
    <property type="match status" value="1"/>
</dbReference>
<organism evidence="13 14">
    <name type="scientific">Sus scrofa</name>
    <name type="common">Pig</name>
    <dbReference type="NCBI Taxonomy" id="9823"/>
    <lineage>
        <taxon>Eukaryota</taxon>
        <taxon>Metazoa</taxon>
        <taxon>Chordata</taxon>
        <taxon>Craniata</taxon>
        <taxon>Vertebrata</taxon>
        <taxon>Euteleostomi</taxon>
        <taxon>Mammalia</taxon>
        <taxon>Eutheria</taxon>
        <taxon>Laurasiatheria</taxon>
        <taxon>Artiodactyla</taxon>
        <taxon>Suina</taxon>
        <taxon>Suidae</taxon>
        <taxon>Sus</taxon>
    </lineage>
</organism>
<feature type="compositionally biased region" description="Basic and acidic residues" evidence="11">
    <location>
        <begin position="415"/>
        <end position="424"/>
    </location>
</feature>
<dbReference type="FunFam" id="3.30.70.330:FF:000189">
    <property type="entry name" value="RNA-binding protein 42 isoform X2"/>
    <property type="match status" value="1"/>
</dbReference>
<reference evidence="13" key="1">
    <citation type="submission" date="2025-05" db="UniProtKB">
        <authorList>
            <consortium name="Ensembl"/>
        </authorList>
    </citation>
    <scope>IDENTIFICATION</scope>
</reference>
<evidence type="ECO:0000256" key="2">
    <source>
        <dbReference type="ARBA" id="ARBA00004496"/>
    </source>
</evidence>
<dbReference type="Proteomes" id="UP000694724">
    <property type="component" value="Unplaced"/>
</dbReference>
<name>A0A8D0SKE5_PIG</name>
<dbReference type="SUPFAM" id="SSF54928">
    <property type="entry name" value="RNA-binding domain, RBD"/>
    <property type="match status" value="1"/>
</dbReference>
<evidence type="ECO:0000256" key="7">
    <source>
        <dbReference type="ARBA" id="ARBA00023242"/>
    </source>
</evidence>
<dbReference type="GO" id="GO:0005737">
    <property type="term" value="C:cytoplasm"/>
    <property type="evidence" value="ECO:0007669"/>
    <property type="project" value="UniProtKB-SubCell"/>
</dbReference>
<evidence type="ECO:0000259" key="12">
    <source>
        <dbReference type="PROSITE" id="PS50102"/>
    </source>
</evidence>
<evidence type="ECO:0000256" key="11">
    <source>
        <dbReference type="SAM" id="MobiDB-lite"/>
    </source>
</evidence>
<gene>
    <name evidence="13" type="primary">RBM42</name>
</gene>
<dbReference type="Proteomes" id="UP000694728">
    <property type="component" value="Unplaced"/>
</dbReference>
<dbReference type="Proteomes" id="UP000694727">
    <property type="component" value="Unplaced"/>
</dbReference>
<dbReference type="Ensembl" id="ENSSSCT00055055591.1">
    <property type="protein sequence ID" value="ENSSSCP00055044367.1"/>
    <property type="gene ID" value="ENSSSCG00055027955.1"/>
</dbReference>
<evidence type="ECO:0000256" key="1">
    <source>
        <dbReference type="ARBA" id="ARBA00004123"/>
    </source>
</evidence>
<dbReference type="InterPro" id="IPR000504">
    <property type="entry name" value="RRM_dom"/>
</dbReference>
<keyword evidence="6 10" id="KW-0694">RNA-binding</keyword>
<dbReference type="SMART" id="SM00360">
    <property type="entry name" value="RRM"/>
    <property type="match status" value="1"/>
</dbReference>
<dbReference type="InterPro" id="IPR050825">
    <property type="entry name" value="RBM42_RBP45_47-like"/>
</dbReference>
<keyword evidence="5" id="KW-0963">Cytoplasm</keyword>
<dbReference type="PANTHER" id="PTHR47640:SF11">
    <property type="entry name" value="RNA-BINDING PROTEIN 42"/>
    <property type="match status" value="1"/>
</dbReference>
<keyword evidence="7" id="KW-0539">Nucleus</keyword>
<evidence type="ECO:0000256" key="5">
    <source>
        <dbReference type="ARBA" id="ARBA00022490"/>
    </source>
</evidence>
<feature type="region of interest" description="Disordered" evidence="11">
    <location>
        <begin position="384"/>
        <end position="424"/>
    </location>
</feature>
<dbReference type="GO" id="GO:0005634">
    <property type="term" value="C:nucleus"/>
    <property type="evidence" value="ECO:0007669"/>
    <property type="project" value="UniProtKB-SubCell"/>
</dbReference>
<dbReference type="InterPro" id="IPR035979">
    <property type="entry name" value="RBD_domain_sf"/>
</dbReference>
<evidence type="ECO:0000256" key="8">
    <source>
        <dbReference type="ARBA" id="ARBA00030574"/>
    </source>
</evidence>
<dbReference type="PANTHER" id="PTHR47640">
    <property type="entry name" value="TRNA SELENOCYSTEINE 1-ASSOCIATED PROTEIN 1-RELATED-RELATED"/>
    <property type="match status" value="1"/>
</dbReference>
<evidence type="ECO:0000256" key="3">
    <source>
        <dbReference type="ARBA" id="ARBA00007408"/>
    </source>
</evidence>
<protein>
    <recommendedName>
        <fullName evidence="4">RNA-binding protein 42</fullName>
    </recommendedName>
    <alternativeName>
        <fullName evidence="8">RNA-binding motif protein 42</fullName>
    </alternativeName>
</protein>
<dbReference type="Gene3D" id="3.30.70.330">
    <property type="match status" value="1"/>
</dbReference>
<sequence>MAGAGPTPGLPGTGGPVVPGPGTGIPGKSGEERLKEMEAEMALFEQEVLGAPVTGIPAAVPAVPTVPTVEAMQVPTAPVIRPIIATNTYQQVQQTLEARAAAAATVVPPMVGGPPFVGPVGFGPGDRSHLDSPEAREAMFLRRAAAGPRPMALRPPHQALVGPPLPGPPGPPMMLPPMARAPGPPLSSMAALRPPLEEPATPRELGLGLGLGLKEKEEAVVAAAAGLEEASAAVAVGAGGAPAGPAVIGPSLPLALAMPLPEPEPLPLPLEVVRGLLPPLRIPELLSLRPRPRPPRPEPPPGLMALEVSWEWGSARGTESAGWAGKSPWASSHGNMCHLLSIEGGGAQEIGGVGRRWGRGDRHTYLTPPRHIQSFNYGSERARGQRKVGEMSPEDSSIEPFAPHPFPLQVPEPLGEDKKKGKPEKLKRCIRTAAGSSWEDPSLLEWDADDFRIFCGDLGNEVNDDILARAFSRFPSFLKAKVIRDKRTGKTKGYGFVSFKDPSDYVRAMREMNGKYVGSRPIKLRKSMWKDRNLDVVRKKQKEKKKLGLR</sequence>
<dbReference type="InterPro" id="IPR034215">
    <property type="entry name" value="RBM42_RRM"/>
</dbReference>
<feature type="region of interest" description="Disordered" evidence="11">
    <location>
        <begin position="1"/>
        <end position="30"/>
    </location>
</feature>
<proteinExistence type="inferred from homology"/>
<feature type="domain" description="RRM" evidence="12">
    <location>
        <begin position="451"/>
        <end position="529"/>
    </location>
</feature>
<comment type="similarity">
    <text evidence="3">Belongs to the RRM RBM42 family.</text>
</comment>
<dbReference type="PROSITE" id="PS50102">
    <property type="entry name" value="RRM"/>
    <property type="match status" value="1"/>
</dbReference>
<evidence type="ECO:0000256" key="10">
    <source>
        <dbReference type="PROSITE-ProRule" id="PRU00176"/>
    </source>
</evidence>
<feature type="compositionally biased region" description="Gly residues" evidence="11">
    <location>
        <begin position="11"/>
        <end position="27"/>
    </location>
</feature>
<dbReference type="Ensembl" id="ENSSSCT00025069665.1">
    <property type="protein sequence ID" value="ENSSSCP00025030014.1"/>
    <property type="gene ID" value="ENSSSCG00025050507.1"/>
</dbReference>
<evidence type="ECO:0000313" key="13">
    <source>
        <dbReference type="Ensembl" id="ENSSSCP00025030014.1"/>
    </source>
</evidence>
<comment type="subcellular location">
    <subcellularLocation>
        <location evidence="2">Cytoplasm</location>
    </subcellularLocation>
    <subcellularLocation>
        <location evidence="1">Nucleus</location>
    </subcellularLocation>
</comment>
<comment type="subunit">
    <text evidence="9">Interacts with HNRNPK.</text>
</comment>
<dbReference type="GO" id="GO:0003729">
    <property type="term" value="F:mRNA binding"/>
    <property type="evidence" value="ECO:0007669"/>
    <property type="project" value="InterPro"/>
</dbReference>
<dbReference type="Ensembl" id="ENSSSCT00045052712.1">
    <property type="protein sequence ID" value="ENSSSCP00045036658.1"/>
    <property type="gene ID" value="ENSSSCG00045030579.1"/>
</dbReference>
<dbReference type="AlphaFoldDB" id="A0A8D0SKE5"/>
<evidence type="ECO:0000256" key="4">
    <source>
        <dbReference type="ARBA" id="ARBA00015192"/>
    </source>
</evidence>
<evidence type="ECO:0000256" key="6">
    <source>
        <dbReference type="ARBA" id="ARBA00022884"/>
    </source>
</evidence>
<evidence type="ECO:0000313" key="14">
    <source>
        <dbReference type="Proteomes" id="UP000694727"/>
    </source>
</evidence>